<organism evidence="1 2">
    <name type="scientific">Mytilus edulis</name>
    <name type="common">Blue mussel</name>
    <dbReference type="NCBI Taxonomy" id="6550"/>
    <lineage>
        <taxon>Eukaryota</taxon>
        <taxon>Metazoa</taxon>
        <taxon>Spiralia</taxon>
        <taxon>Lophotrochozoa</taxon>
        <taxon>Mollusca</taxon>
        <taxon>Bivalvia</taxon>
        <taxon>Autobranchia</taxon>
        <taxon>Pteriomorphia</taxon>
        <taxon>Mytilida</taxon>
        <taxon>Mytiloidea</taxon>
        <taxon>Mytilidae</taxon>
        <taxon>Mytilinae</taxon>
        <taxon>Mytilus</taxon>
    </lineage>
</organism>
<protein>
    <submittedName>
        <fullName evidence="1">Uncharacterized protein</fullName>
    </submittedName>
</protein>
<accession>A0A8S3RXR4</accession>
<keyword evidence="2" id="KW-1185">Reference proteome</keyword>
<gene>
    <name evidence="1" type="ORF">MEDL_26996</name>
</gene>
<dbReference type="Proteomes" id="UP000683360">
    <property type="component" value="Unassembled WGS sequence"/>
</dbReference>
<dbReference type="EMBL" id="CAJPWZ010001323">
    <property type="protein sequence ID" value="CAG2213079.1"/>
    <property type="molecule type" value="Genomic_DNA"/>
</dbReference>
<reference evidence="1" key="1">
    <citation type="submission" date="2021-03" db="EMBL/GenBank/DDBJ databases">
        <authorList>
            <person name="Bekaert M."/>
        </authorList>
    </citation>
    <scope>NUCLEOTIDE SEQUENCE</scope>
</reference>
<evidence type="ECO:0000313" key="1">
    <source>
        <dbReference type="EMBL" id="CAG2213079.1"/>
    </source>
</evidence>
<evidence type="ECO:0000313" key="2">
    <source>
        <dbReference type="Proteomes" id="UP000683360"/>
    </source>
</evidence>
<proteinExistence type="predicted"/>
<dbReference type="AlphaFoldDB" id="A0A8S3RXR4"/>
<dbReference type="PANTHER" id="PTHR46704:SF1">
    <property type="entry name" value="TELOMERE LENGTH REGULATION PROTEIN TEL2 HOMOLOG"/>
    <property type="match status" value="1"/>
</dbReference>
<name>A0A8S3RXR4_MYTED</name>
<dbReference type="OrthoDB" id="6753017at2759"/>
<comment type="caution">
    <text evidence="1">The sequence shown here is derived from an EMBL/GenBank/DDBJ whole genome shotgun (WGS) entry which is preliminary data.</text>
</comment>
<sequence length="628" mass="70600">MIIDKLEVEPLTSLIRFKYVLSCVTPVCNALNAAYETCLKEEKCVICQNSISHEDTVVVLGEKGSQSVNKASKSRQDNVFTSAGQKLHQNCRKSYTNPKYIALANKDIKHETSNVPTLRSKVEFDFKRHCLFCGQLADAVIGRKRKSDVYPVRTSEFQCKIEDICRQREDEWALEVRGRLAFVQDLHAADALYHQTCSVNFRTLKQTPLAFSPPAKRPKTQAGRKSSLSESFLFAAKYLQQNEDEQITVADLVTKMSEHCGIDDAYGVQHMKNKLQEHFGDKLQKGNDIPNFVAESFLQYVADNVDHNSGTLDGNNTFHGMGIMAAVTPGSFGTKPIPRIDVTSEQIALLAKINISYYKPSESNQMASCVYSNLRKMNYKDVDCSYMVNLLWKVSWPLRSPMPGWSGYMQMVQEGTYPGKSSFVFLPMIDLNPSDLSCIYSTLKFICKEAHRYQKPPVVTFDQPLYWKALCIVTNEKTESDIKQMVLRLGGFHTEMSFLGSIGRLMAGSGLHEVLETVYASNAVNHMLSGKAVSRAVRGFMMVENALHILLMKESFRVSLPNAHETDTEADSSECDEIVEKACELYDRFVAGEETTESVEQSSILSEISTKLEATKRNCVNQEHHLCG</sequence>
<dbReference type="PANTHER" id="PTHR46704">
    <property type="entry name" value="CXC DOMAIN-CONTAINING PROTEIN-RELATED"/>
    <property type="match status" value="1"/>
</dbReference>